<organism evidence="3 4">
    <name type="scientific">Trinickia dinghuensis</name>
    <dbReference type="NCBI Taxonomy" id="2291023"/>
    <lineage>
        <taxon>Bacteria</taxon>
        <taxon>Pseudomonadati</taxon>
        <taxon>Pseudomonadota</taxon>
        <taxon>Betaproteobacteria</taxon>
        <taxon>Burkholderiales</taxon>
        <taxon>Burkholderiaceae</taxon>
        <taxon>Trinickia</taxon>
    </lineage>
</organism>
<evidence type="ECO:0000313" key="4">
    <source>
        <dbReference type="Proteomes" id="UP000256838"/>
    </source>
</evidence>
<gene>
    <name evidence="3" type="ORF">DWV00_09325</name>
</gene>
<proteinExistence type="inferred from homology"/>
<dbReference type="NCBIfam" id="TIGR01845">
    <property type="entry name" value="outer_NodT"/>
    <property type="match status" value="1"/>
</dbReference>
<evidence type="ECO:0000256" key="1">
    <source>
        <dbReference type="ARBA" id="ARBA00007613"/>
    </source>
</evidence>
<evidence type="ECO:0000256" key="2">
    <source>
        <dbReference type="RuleBase" id="RU362097"/>
    </source>
</evidence>
<name>A0A3D8K489_9BURK</name>
<dbReference type="SUPFAM" id="SSF56954">
    <property type="entry name" value="Outer membrane efflux proteins (OEP)"/>
    <property type="match status" value="1"/>
</dbReference>
<dbReference type="OrthoDB" id="9770517at2"/>
<evidence type="ECO:0000313" key="3">
    <source>
        <dbReference type="EMBL" id="RDU99421.1"/>
    </source>
</evidence>
<dbReference type="PANTHER" id="PTHR30203">
    <property type="entry name" value="OUTER MEMBRANE CATION EFFLUX PROTEIN"/>
    <property type="match status" value="1"/>
</dbReference>
<dbReference type="GO" id="GO:0015562">
    <property type="term" value="F:efflux transmembrane transporter activity"/>
    <property type="evidence" value="ECO:0007669"/>
    <property type="project" value="InterPro"/>
</dbReference>
<accession>A0A3D8K489</accession>
<keyword evidence="2" id="KW-0564">Palmitate</keyword>
<keyword evidence="2" id="KW-0449">Lipoprotein</keyword>
<dbReference type="AlphaFoldDB" id="A0A3D8K489"/>
<keyword evidence="4" id="KW-1185">Reference proteome</keyword>
<dbReference type="Pfam" id="PF02321">
    <property type="entry name" value="OEP"/>
    <property type="match status" value="2"/>
</dbReference>
<dbReference type="InterPro" id="IPR010131">
    <property type="entry name" value="MdtP/NodT-like"/>
</dbReference>
<dbReference type="GO" id="GO:0005886">
    <property type="term" value="C:plasma membrane"/>
    <property type="evidence" value="ECO:0007669"/>
    <property type="project" value="UniProtKB-SubCell"/>
</dbReference>
<dbReference type="Gene3D" id="2.20.200.10">
    <property type="entry name" value="Outer membrane efflux proteins (OEP)"/>
    <property type="match status" value="1"/>
</dbReference>
<comment type="caution">
    <text evidence="3">The sequence shown here is derived from an EMBL/GenBank/DDBJ whole genome shotgun (WGS) entry which is preliminary data.</text>
</comment>
<protein>
    <submittedName>
        <fullName evidence="3">TolC family protein</fullName>
    </submittedName>
</protein>
<dbReference type="Gene3D" id="1.20.1600.10">
    <property type="entry name" value="Outer membrane efflux proteins (OEP)"/>
    <property type="match status" value="1"/>
</dbReference>
<sequence length="466" mass="49861">MVAAPLAGCVSPVRHTALPSPDLPARWKAQSEAIGDVPSSPHLGASDATPRDISVVSSAESNAGRWWQAFGDAALDKLVDEALAKNADLSIAAIRVRRAQLAAGLVDAESGPRAKLAAQAYAMRAFDADRARLSAGVNATVSFELDLWGKLAARRDEATWRAQASEADREAAALLLIGTTAKLYWGIGASNESIALGEASIADAARTVAMMEIRLGAGAASPLDLAQARRQLAVLRAEQAQWRMDRESKRNALAALLDRLPEERGAEPERLSGANLPEVPASLPALVLARRPDLRAAELRLRARLANVDFTRAAIYPSLSLTSEFGTSSDMLVRTLQNPIASFGTALALPFIQWNTVRLKAAVSETEFDEASIEFRKQLYRALADVENALAAKTQLDAQATQRTLALEDATLATADARARFDLGATDAAPWLEAQRAERSAGLDRLRNHVARLENRVDLFLALGGG</sequence>
<keyword evidence="2" id="KW-0812">Transmembrane</keyword>
<dbReference type="PANTHER" id="PTHR30203:SF32">
    <property type="entry name" value="CATION EFFLUX SYSTEM PROTEIN CUSC"/>
    <property type="match status" value="1"/>
</dbReference>
<comment type="similarity">
    <text evidence="1 2">Belongs to the outer membrane factor (OMF) (TC 1.B.17) family.</text>
</comment>
<reference evidence="3 4" key="1">
    <citation type="submission" date="2018-08" db="EMBL/GenBank/DDBJ databases">
        <title>Paraburkholderia sp. DHOM06 isolated from forest soil.</title>
        <authorList>
            <person name="Gao Z.-H."/>
            <person name="Qiu L.-H."/>
        </authorList>
    </citation>
    <scope>NUCLEOTIDE SEQUENCE [LARGE SCALE GENOMIC DNA]</scope>
    <source>
        <strain evidence="3 4">DHOM06</strain>
    </source>
</reference>
<keyword evidence="2" id="KW-0472">Membrane</keyword>
<dbReference type="EMBL" id="QRGA01000005">
    <property type="protein sequence ID" value="RDU99421.1"/>
    <property type="molecule type" value="Genomic_DNA"/>
</dbReference>
<keyword evidence="2" id="KW-1134">Transmembrane beta strand</keyword>
<comment type="subcellular location">
    <subcellularLocation>
        <location evidence="2">Cell membrane</location>
        <topology evidence="2">Lipid-anchor</topology>
    </subcellularLocation>
</comment>
<dbReference type="InterPro" id="IPR003423">
    <property type="entry name" value="OMP_efflux"/>
</dbReference>
<dbReference type="Proteomes" id="UP000256838">
    <property type="component" value="Unassembled WGS sequence"/>
</dbReference>